<reference evidence="1" key="1">
    <citation type="submission" date="2014-11" db="EMBL/GenBank/DDBJ databases">
        <authorList>
            <person name="Amaro Gonzalez C."/>
        </authorList>
    </citation>
    <scope>NUCLEOTIDE SEQUENCE</scope>
</reference>
<dbReference type="AlphaFoldDB" id="A0A0E9SX43"/>
<proteinExistence type="predicted"/>
<name>A0A0E9SX43_ANGAN</name>
<evidence type="ECO:0000313" key="1">
    <source>
        <dbReference type="EMBL" id="JAH45225.1"/>
    </source>
</evidence>
<accession>A0A0E9SX43</accession>
<dbReference type="EMBL" id="GBXM01063352">
    <property type="protein sequence ID" value="JAH45225.1"/>
    <property type="molecule type" value="Transcribed_RNA"/>
</dbReference>
<protein>
    <submittedName>
        <fullName evidence="1">Uncharacterized protein</fullName>
    </submittedName>
</protein>
<organism evidence="1">
    <name type="scientific">Anguilla anguilla</name>
    <name type="common">European freshwater eel</name>
    <name type="synonym">Muraena anguilla</name>
    <dbReference type="NCBI Taxonomy" id="7936"/>
    <lineage>
        <taxon>Eukaryota</taxon>
        <taxon>Metazoa</taxon>
        <taxon>Chordata</taxon>
        <taxon>Craniata</taxon>
        <taxon>Vertebrata</taxon>
        <taxon>Euteleostomi</taxon>
        <taxon>Actinopterygii</taxon>
        <taxon>Neopterygii</taxon>
        <taxon>Teleostei</taxon>
        <taxon>Anguilliformes</taxon>
        <taxon>Anguillidae</taxon>
        <taxon>Anguilla</taxon>
    </lineage>
</organism>
<reference evidence="1" key="2">
    <citation type="journal article" date="2015" name="Fish Shellfish Immunol.">
        <title>Early steps in the European eel (Anguilla anguilla)-Vibrio vulnificus interaction in the gills: Role of the RtxA13 toxin.</title>
        <authorList>
            <person name="Callol A."/>
            <person name="Pajuelo D."/>
            <person name="Ebbesson L."/>
            <person name="Teles M."/>
            <person name="MacKenzie S."/>
            <person name="Amaro C."/>
        </authorList>
    </citation>
    <scope>NUCLEOTIDE SEQUENCE</scope>
</reference>
<sequence length="44" mass="5136">MCLFMRMRAHESVCVCDYICLQGHVYSGILKNAKFDFITPFMSE</sequence>